<reference evidence="7" key="1">
    <citation type="journal article" date="2016" name="Nature">
        <title>The genome of the seagrass Zostera marina reveals angiosperm adaptation to the sea.</title>
        <authorList>
            <person name="Olsen J.L."/>
            <person name="Rouze P."/>
            <person name="Verhelst B."/>
            <person name="Lin Y.-C."/>
            <person name="Bayer T."/>
            <person name="Collen J."/>
            <person name="Dattolo E."/>
            <person name="De Paoli E."/>
            <person name="Dittami S."/>
            <person name="Maumus F."/>
            <person name="Michel G."/>
            <person name="Kersting A."/>
            <person name="Lauritano C."/>
            <person name="Lohaus R."/>
            <person name="Toepel M."/>
            <person name="Tonon T."/>
            <person name="Vanneste K."/>
            <person name="Amirebrahimi M."/>
            <person name="Brakel J."/>
            <person name="Bostroem C."/>
            <person name="Chovatia M."/>
            <person name="Grimwood J."/>
            <person name="Jenkins J.W."/>
            <person name="Jueterbock A."/>
            <person name="Mraz A."/>
            <person name="Stam W.T."/>
            <person name="Tice H."/>
            <person name="Bornberg-Bauer E."/>
            <person name="Green P.J."/>
            <person name="Pearson G.A."/>
            <person name="Procaccini G."/>
            <person name="Duarte C.M."/>
            <person name="Schmutz J."/>
            <person name="Reusch T.B.H."/>
            <person name="Van de Peer Y."/>
        </authorList>
    </citation>
    <scope>NUCLEOTIDE SEQUENCE [LARGE SCALE GENOMIC DNA]</scope>
    <source>
        <strain evidence="7">cv. Finnish</strain>
    </source>
</reference>
<dbReference type="EMBL" id="LFYR01001219">
    <property type="protein sequence ID" value="KMZ63500.1"/>
    <property type="molecule type" value="Genomic_DNA"/>
</dbReference>
<dbReference type="Pfam" id="PF02902">
    <property type="entry name" value="Peptidase_C48"/>
    <property type="match status" value="1"/>
</dbReference>
<dbReference type="PROSITE" id="PS50600">
    <property type="entry name" value="ULP_PROTEASE"/>
    <property type="match status" value="1"/>
</dbReference>
<dbReference type="STRING" id="29655.A0A0K9P5N5"/>
<keyword evidence="3" id="KW-0378">Hydrolase</keyword>
<evidence type="ECO:0000256" key="2">
    <source>
        <dbReference type="ARBA" id="ARBA00022670"/>
    </source>
</evidence>
<dbReference type="PANTHER" id="PTHR12606">
    <property type="entry name" value="SENTRIN/SUMO-SPECIFIC PROTEASE"/>
    <property type="match status" value="1"/>
</dbReference>
<dbReference type="GO" id="GO:0016929">
    <property type="term" value="F:deSUMOylase activity"/>
    <property type="evidence" value="ECO:0000318"/>
    <property type="project" value="GO_Central"/>
</dbReference>
<evidence type="ECO:0000313" key="6">
    <source>
        <dbReference type="EMBL" id="KMZ63500.1"/>
    </source>
</evidence>
<dbReference type="GO" id="GO:0005634">
    <property type="term" value="C:nucleus"/>
    <property type="evidence" value="ECO:0000318"/>
    <property type="project" value="GO_Central"/>
</dbReference>
<dbReference type="Proteomes" id="UP000036987">
    <property type="component" value="Unassembled WGS sequence"/>
</dbReference>
<protein>
    <submittedName>
        <fullName evidence="6">Sentrin-specific protease 2</fullName>
    </submittedName>
</protein>
<dbReference type="SUPFAM" id="SSF54001">
    <property type="entry name" value="Cysteine proteinases"/>
    <property type="match status" value="1"/>
</dbReference>
<evidence type="ECO:0000256" key="3">
    <source>
        <dbReference type="ARBA" id="ARBA00022801"/>
    </source>
</evidence>
<proteinExistence type="inferred from homology"/>
<evidence type="ECO:0000259" key="5">
    <source>
        <dbReference type="PROSITE" id="PS50600"/>
    </source>
</evidence>
<organism evidence="6 7">
    <name type="scientific">Zostera marina</name>
    <name type="common">Eelgrass</name>
    <dbReference type="NCBI Taxonomy" id="29655"/>
    <lineage>
        <taxon>Eukaryota</taxon>
        <taxon>Viridiplantae</taxon>
        <taxon>Streptophyta</taxon>
        <taxon>Embryophyta</taxon>
        <taxon>Tracheophyta</taxon>
        <taxon>Spermatophyta</taxon>
        <taxon>Magnoliopsida</taxon>
        <taxon>Liliopsida</taxon>
        <taxon>Zosteraceae</taxon>
        <taxon>Zostera</taxon>
    </lineage>
</organism>
<dbReference type="GO" id="GO:0016926">
    <property type="term" value="P:protein desumoylation"/>
    <property type="evidence" value="ECO:0000318"/>
    <property type="project" value="GO_Central"/>
</dbReference>
<dbReference type="InterPro" id="IPR038765">
    <property type="entry name" value="Papain-like_cys_pep_sf"/>
</dbReference>
<dbReference type="InterPro" id="IPR003653">
    <property type="entry name" value="Peptidase_C48_C"/>
</dbReference>
<keyword evidence="4" id="KW-0788">Thiol protease</keyword>
<dbReference type="Gene3D" id="3.40.395.10">
    <property type="entry name" value="Adenoviral Proteinase, Chain A"/>
    <property type="match status" value="1"/>
</dbReference>
<evidence type="ECO:0000256" key="4">
    <source>
        <dbReference type="ARBA" id="ARBA00022807"/>
    </source>
</evidence>
<comment type="similarity">
    <text evidence="1">Belongs to the peptidase C48 family.</text>
</comment>
<dbReference type="GO" id="GO:0006508">
    <property type="term" value="P:proteolysis"/>
    <property type="evidence" value="ECO:0007669"/>
    <property type="project" value="UniProtKB-KW"/>
</dbReference>
<dbReference type="AlphaFoldDB" id="A0A0K9P5N5"/>
<evidence type="ECO:0000313" key="7">
    <source>
        <dbReference type="Proteomes" id="UP000036987"/>
    </source>
</evidence>
<comment type="caution">
    <text evidence="6">The sequence shown here is derived from an EMBL/GenBank/DDBJ whole genome shotgun (WGS) entry which is preliminary data.</text>
</comment>
<dbReference type="PANTHER" id="PTHR12606:SF1">
    <property type="entry name" value="UBIQUITIN-LIKE-SPECIFIC PROTEASE 1A"/>
    <property type="match status" value="1"/>
</dbReference>
<evidence type="ECO:0000256" key="1">
    <source>
        <dbReference type="ARBA" id="ARBA00005234"/>
    </source>
</evidence>
<dbReference type="OrthoDB" id="1939479at2759"/>
<feature type="domain" description="Ubiquitin-like protease family profile" evidence="5">
    <location>
        <begin position="178"/>
        <end position="350"/>
    </location>
</feature>
<name>A0A0K9P5N5_ZOSMR</name>
<sequence length="369" mass="43584">MGNLCSVWGSSRKGKPQVVVEETRPRRSFDEEGFIFRTLDENVEDLRLLSDGEKIKIQNHRILNRKKIEDGRKMSVELMPSGSEDVRWTQPLLDNFGFELSLTGEKFTSCHTEQERKKLKERASSEDIEEAFVIASKKKEAFVDLTDDEEIDVDCALDDSMSLSTWSDILVRHKPSNIGISREMMLCLRPGRWLNDEVVNLYLELLKEREKREPNKFLKCHFFNSFFYKRLTNGHDQYDFKAVRRWTTQRKIGYNLIDCDKIFVPIHKTIHWCLAIIHVKSRKFQYLDSMGGMDVEVLTLLDRYLKDEVKDKSNMDMDSETWKQEFVHVGILQKNTWDCGMFMLKYIDFYSRGLGLMFDQIWFIFGEGW</sequence>
<keyword evidence="2 6" id="KW-0645">Protease</keyword>
<gene>
    <name evidence="6" type="ORF">ZOSMA_401G00090</name>
</gene>
<accession>A0A0K9P5N5</accession>
<keyword evidence="7" id="KW-1185">Reference proteome</keyword>